<evidence type="ECO:0000256" key="1">
    <source>
        <dbReference type="SAM" id="Phobius"/>
    </source>
</evidence>
<evidence type="ECO:0008006" key="4">
    <source>
        <dbReference type="Google" id="ProtNLM"/>
    </source>
</evidence>
<feature type="transmembrane region" description="Helical" evidence="1">
    <location>
        <begin position="240"/>
        <end position="259"/>
    </location>
</feature>
<feature type="transmembrane region" description="Helical" evidence="1">
    <location>
        <begin position="114"/>
        <end position="131"/>
    </location>
</feature>
<keyword evidence="1" id="KW-1133">Transmembrane helix</keyword>
<dbReference type="EMBL" id="LQQO01000023">
    <property type="protein sequence ID" value="KZE13279.1"/>
    <property type="molecule type" value="Genomic_DNA"/>
</dbReference>
<feature type="transmembrane region" description="Helical" evidence="1">
    <location>
        <begin position="337"/>
        <end position="357"/>
    </location>
</feature>
<evidence type="ECO:0000313" key="3">
    <source>
        <dbReference type="Proteomes" id="UP000076609"/>
    </source>
</evidence>
<name>A0ABR5YAZ8_9SPHN</name>
<feature type="transmembrane region" description="Helical" evidence="1">
    <location>
        <begin position="143"/>
        <end position="166"/>
    </location>
</feature>
<gene>
    <name evidence="2" type="ORF">AVT10_03670</name>
</gene>
<organism evidence="2 3">
    <name type="scientific">Sphingomonas hankookensis</name>
    <dbReference type="NCBI Taxonomy" id="563996"/>
    <lineage>
        <taxon>Bacteria</taxon>
        <taxon>Pseudomonadati</taxon>
        <taxon>Pseudomonadota</taxon>
        <taxon>Alphaproteobacteria</taxon>
        <taxon>Sphingomonadales</taxon>
        <taxon>Sphingomonadaceae</taxon>
        <taxon>Sphingomonas</taxon>
    </lineage>
</organism>
<keyword evidence="1" id="KW-0812">Transmembrane</keyword>
<feature type="transmembrane region" description="Helical" evidence="1">
    <location>
        <begin position="55"/>
        <end position="75"/>
    </location>
</feature>
<feature type="transmembrane region" description="Helical" evidence="1">
    <location>
        <begin position="396"/>
        <end position="414"/>
    </location>
</feature>
<keyword evidence="1" id="KW-0472">Membrane</keyword>
<comment type="caution">
    <text evidence="2">The sequence shown here is derived from an EMBL/GenBank/DDBJ whole genome shotgun (WGS) entry which is preliminary data.</text>
</comment>
<keyword evidence="3" id="KW-1185">Reference proteome</keyword>
<evidence type="ECO:0000313" key="2">
    <source>
        <dbReference type="EMBL" id="KZE13279.1"/>
    </source>
</evidence>
<feature type="transmembrane region" description="Helical" evidence="1">
    <location>
        <begin position="87"/>
        <end position="108"/>
    </location>
</feature>
<accession>A0ABR5YAZ8</accession>
<proteinExistence type="predicted"/>
<protein>
    <recommendedName>
        <fullName evidence="4">O-antigen ligase</fullName>
    </recommendedName>
</protein>
<feature type="transmembrane region" description="Helical" evidence="1">
    <location>
        <begin position="30"/>
        <end position="49"/>
    </location>
</feature>
<reference evidence="3" key="1">
    <citation type="submission" date="2016-01" db="EMBL/GenBank/DDBJ databases">
        <title>Draft genome of Chromobacterium sp. F49.</title>
        <authorList>
            <person name="Hong K.W."/>
        </authorList>
    </citation>
    <scope>NUCLEOTIDE SEQUENCE [LARGE SCALE GENOMIC DNA]</scope>
    <source>
        <strain evidence="3">CN3</strain>
    </source>
</reference>
<sequence>MRSPAQDALRDPIVPAAPDMTERGGATSGFAMFAILALLLFLPPIPRFLLGASSLTVGLIVAFVLIVAMGIVGIYRLDRDMRWQRVLPPLAVTLFVVTLHSAVASLWFSSSVSRGAGSLAVTLVMIVIAYLSSQLLDRGDRKAFTKVVNTMSALFIVIAALSVIGLQPPASVTFNKPAFPFTEPSHLALAFAPFLIYQCVRSAVPVKVAWLVGTLATAYVLQNLSLVIVVGIAAACSLSGYLLVAGFATLVAVIANLNIEYFTDRLDFGAQTTNLSTLVYIQGLELIDAGWQATSGWGIGFQQLGIAPINVPTSDLIYRLSHDDANLRDGGFLAAKLIAEFGFVGVALTICAIVFALRAGVVLRWIGARAATIDPVRIFALSSMASFMVELFVRSVGYYSGTVILLISALFLAMKGGYYTRGYAHPTTYMGTE</sequence>
<dbReference type="Proteomes" id="UP000076609">
    <property type="component" value="Unassembled WGS sequence"/>
</dbReference>
<feature type="transmembrane region" description="Helical" evidence="1">
    <location>
        <begin position="209"/>
        <end position="234"/>
    </location>
</feature>